<dbReference type="AlphaFoldDB" id="A0A7X5ZUW0"/>
<dbReference type="InterPro" id="IPR041586">
    <property type="entry name" value="PsrA_TetR_C"/>
</dbReference>
<accession>A0A7X5ZUW0</accession>
<evidence type="ECO:0000313" key="7">
    <source>
        <dbReference type="Proteomes" id="UP000564677"/>
    </source>
</evidence>
<dbReference type="Pfam" id="PF17939">
    <property type="entry name" value="TetR_C_30"/>
    <property type="match status" value="1"/>
</dbReference>
<evidence type="ECO:0000256" key="4">
    <source>
        <dbReference type="PROSITE-ProRule" id="PRU00335"/>
    </source>
</evidence>
<dbReference type="Pfam" id="PF00440">
    <property type="entry name" value="TetR_N"/>
    <property type="match status" value="1"/>
</dbReference>
<feature type="domain" description="HTH tetR-type" evidence="5">
    <location>
        <begin position="1"/>
        <end position="58"/>
    </location>
</feature>
<dbReference type="Gene3D" id="1.10.357.10">
    <property type="entry name" value="Tetracycline Repressor, domain 2"/>
    <property type="match status" value="1"/>
</dbReference>
<feature type="DNA-binding region" description="H-T-H motif" evidence="4">
    <location>
        <begin position="21"/>
        <end position="40"/>
    </location>
</feature>
<dbReference type="PANTHER" id="PTHR30055">
    <property type="entry name" value="HTH-TYPE TRANSCRIPTIONAL REGULATOR RUTR"/>
    <property type="match status" value="1"/>
</dbReference>
<dbReference type="EMBL" id="JAASQV010000001">
    <property type="protein sequence ID" value="NIJ64079.1"/>
    <property type="molecule type" value="Genomic_DNA"/>
</dbReference>
<keyword evidence="7" id="KW-1185">Reference proteome</keyword>
<evidence type="ECO:0000313" key="6">
    <source>
        <dbReference type="EMBL" id="NIJ64079.1"/>
    </source>
</evidence>
<keyword evidence="1" id="KW-0805">Transcription regulation</keyword>
<dbReference type="SUPFAM" id="SSF46689">
    <property type="entry name" value="Homeodomain-like"/>
    <property type="match status" value="1"/>
</dbReference>
<dbReference type="PRINTS" id="PR00455">
    <property type="entry name" value="HTHTETR"/>
</dbReference>
<dbReference type="InterPro" id="IPR009057">
    <property type="entry name" value="Homeodomain-like_sf"/>
</dbReference>
<dbReference type="GO" id="GO:0000976">
    <property type="term" value="F:transcription cis-regulatory region binding"/>
    <property type="evidence" value="ECO:0007669"/>
    <property type="project" value="TreeGrafter"/>
</dbReference>
<dbReference type="PROSITE" id="PS50977">
    <property type="entry name" value="HTH_TETR_2"/>
    <property type="match status" value="1"/>
</dbReference>
<keyword evidence="2 4" id="KW-0238">DNA-binding</keyword>
<dbReference type="RefSeq" id="WP_167299377.1">
    <property type="nucleotide sequence ID" value="NZ_CP170557.1"/>
</dbReference>
<dbReference type="SUPFAM" id="SSF48498">
    <property type="entry name" value="Tetracyclin repressor-like, C-terminal domain"/>
    <property type="match status" value="1"/>
</dbReference>
<gene>
    <name evidence="6" type="ORF">FHR20_001010</name>
</gene>
<dbReference type="InterPro" id="IPR001647">
    <property type="entry name" value="HTH_TetR"/>
</dbReference>
<dbReference type="Proteomes" id="UP000564677">
    <property type="component" value="Unassembled WGS sequence"/>
</dbReference>
<comment type="caution">
    <text evidence="6">The sequence shown here is derived from an EMBL/GenBank/DDBJ whole genome shotgun (WGS) entry which is preliminary data.</text>
</comment>
<reference evidence="6 7" key="1">
    <citation type="submission" date="2020-03" db="EMBL/GenBank/DDBJ databases">
        <title>Genomic Encyclopedia of Type Strains, Phase IV (KMG-IV): sequencing the most valuable type-strain genomes for metagenomic binning, comparative biology and taxonomic classification.</title>
        <authorList>
            <person name="Goeker M."/>
        </authorList>
    </citation>
    <scope>NUCLEOTIDE SEQUENCE [LARGE SCALE GENOMIC DNA]</scope>
    <source>
        <strain evidence="6 7">DSM 4733</strain>
    </source>
</reference>
<name>A0A7X5ZUW0_9SPHN</name>
<dbReference type="InterPro" id="IPR050109">
    <property type="entry name" value="HTH-type_TetR-like_transc_reg"/>
</dbReference>
<evidence type="ECO:0000256" key="2">
    <source>
        <dbReference type="ARBA" id="ARBA00023125"/>
    </source>
</evidence>
<proteinExistence type="predicted"/>
<evidence type="ECO:0000256" key="3">
    <source>
        <dbReference type="ARBA" id="ARBA00023163"/>
    </source>
</evidence>
<keyword evidence="3" id="KW-0804">Transcription</keyword>
<dbReference type="PANTHER" id="PTHR30055:SF234">
    <property type="entry name" value="HTH-TYPE TRANSCRIPTIONAL REGULATOR BETI"/>
    <property type="match status" value="1"/>
</dbReference>
<dbReference type="GO" id="GO:0003700">
    <property type="term" value="F:DNA-binding transcription factor activity"/>
    <property type="evidence" value="ECO:0007669"/>
    <property type="project" value="TreeGrafter"/>
</dbReference>
<dbReference type="InterPro" id="IPR036271">
    <property type="entry name" value="Tet_transcr_reg_TetR-rel_C_sf"/>
</dbReference>
<protein>
    <submittedName>
        <fullName evidence="6">AcrR family transcriptional regulator</fullName>
    </submittedName>
</protein>
<sequence>MTIILDHAEAEFASKGYDGTTFVSVAEAAGVDAALMRYYFGDKEQLFAAVFRRRGPMVNALRVQALDAYRAATGGQGTLEGLIEAFTRPGFEFGMLSDGHRNYAAIVAFVNSSRGTMHALMSEVFDEVSRVLIDDMQRLMPDVPRETLYWGYHFLTGAFTFSLGQTGRIDRISGGSVSSEDFAGIADRLPAFVAAGIRSLAAR</sequence>
<evidence type="ECO:0000259" key="5">
    <source>
        <dbReference type="PROSITE" id="PS50977"/>
    </source>
</evidence>
<evidence type="ECO:0000256" key="1">
    <source>
        <dbReference type="ARBA" id="ARBA00023015"/>
    </source>
</evidence>
<organism evidence="6 7">
    <name type="scientific">Sphingomonas leidyi</name>
    <dbReference type="NCBI Taxonomy" id="68569"/>
    <lineage>
        <taxon>Bacteria</taxon>
        <taxon>Pseudomonadati</taxon>
        <taxon>Pseudomonadota</taxon>
        <taxon>Alphaproteobacteria</taxon>
        <taxon>Sphingomonadales</taxon>
        <taxon>Sphingomonadaceae</taxon>
        <taxon>Sphingomonas</taxon>
    </lineage>
</organism>